<dbReference type="EMBL" id="LZRT01000084">
    <property type="protein sequence ID" value="OUM86898.1"/>
    <property type="molecule type" value="Genomic_DNA"/>
</dbReference>
<organism evidence="1 2">
    <name type="scientific">Bacillus thermozeamaize</name>
    <dbReference type="NCBI Taxonomy" id="230954"/>
    <lineage>
        <taxon>Bacteria</taxon>
        <taxon>Bacillati</taxon>
        <taxon>Bacillota</taxon>
        <taxon>Bacilli</taxon>
        <taxon>Bacillales</taxon>
        <taxon>Bacillaceae</taxon>
        <taxon>Bacillus</taxon>
    </lineage>
</organism>
<evidence type="ECO:0000313" key="1">
    <source>
        <dbReference type="EMBL" id="OUM86898.1"/>
    </source>
</evidence>
<gene>
    <name evidence="1" type="ORF">BAA01_16360</name>
</gene>
<protein>
    <submittedName>
        <fullName evidence="1">Uncharacterized protein</fullName>
    </submittedName>
</protein>
<proteinExistence type="predicted"/>
<dbReference type="AlphaFoldDB" id="A0A1Y3PP47"/>
<comment type="caution">
    <text evidence="1">The sequence shown here is derived from an EMBL/GenBank/DDBJ whole genome shotgun (WGS) entry which is preliminary data.</text>
</comment>
<accession>A0A1Y3PP47</accession>
<reference evidence="2" key="1">
    <citation type="submission" date="2016-06" db="EMBL/GenBank/DDBJ databases">
        <authorList>
            <person name="Nascimento L."/>
            <person name="Pereira R.V."/>
            <person name="Martins L.F."/>
            <person name="Quaggio R.B."/>
            <person name="Silva A.M."/>
            <person name="Setubal J.C."/>
        </authorList>
    </citation>
    <scope>NUCLEOTIDE SEQUENCE [LARGE SCALE GENOMIC DNA]</scope>
</reference>
<sequence>MENRLKKLGFQWEKYFAEQPSVVHEFGDLLRLRNAVSKSLPTIIEAEIHRLMYEQKTREYQNHLQTIQSYLQEDNPSDLLLQLLESIKKKACDEYEAVYSRYIDLIRKSEIFRKRKALLAKLAAAAPGWAKTIELRDGAHGGHVLPGDPEQAWLFRQFVEELDRRHSRSIEVRSTGHTD</sequence>
<dbReference type="Proteomes" id="UP000196475">
    <property type="component" value="Unassembled WGS sequence"/>
</dbReference>
<evidence type="ECO:0000313" key="2">
    <source>
        <dbReference type="Proteomes" id="UP000196475"/>
    </source>
</evidence>
<name>A0A1Y3PP47_9BACI</name>